<name>A0A1I8PP44_STOCA</name>
<reference evidence="2" key="1">
    <citation type="submission" date="2020-05" db="UniProtKB">
        <authorList>
            <consortium name="EnsemblMetazoa"/>
        </authorList>
    </citation>
    <scope>IDENTIFICATION</scope>
    <source>
        <strain evidence="2">USDA</strain>
    </source>
</reference>
<dbReference type="Proteomes" id="UP000095300">
    <property type="component" value="Unassembled WGS sequence"/>
</dbReference>
<dbReference type="VEuPathDB" id="VectorBase:SCAU009857"/>
<proteinExistence type="predicted"/>
<feature type="compositionally biased region" description="Polar residues" evidence="1">
    <location>
        <begin position="90"/>
        <end position="128"/>
    </location>
</feature>
<accession>A0A1I8PP44</accession>
<evidence type="ECO:0000313" key="3">
    <source>
        <dbReference type="Proteomes" id="UP000095300"/>
    </source>
</evidence>
<dbReference type="OrthoDB" id="8043056at2759"/>
<evidence type="ECO:0000256" key="1">
    <source>
        <dbReference type="SAM" id="MobiDB-lite"/>
    </source>
</evidence>
<organism evidence="2 3">
    <name type="scientific">Stomoxys calcitrans</name>
    <name type="common">Stable fly</name>
    <name type="synonym">Conops calcitrans</name>
    <dbReference type="NCBI Taxonomy" id="35570"/>
    <lineage>
        <taxon>Eukaryota</taxon>
        <taxon>Metazoa</taxon>
        <taxon>Ecdysozoa</taxon>
        <taxon>Arthropoda</taxon>
        <taxon>Hexapoda</taxon>
        <taxon>Insecta</taxon>
        <taxon>Pterygota</taxon>
        <taxon>Neoptera</taxon>
        <taxon>Endopterygota</taxon>
        <taxon>Diptera</taxon>
        <taxon>Brachycera</taxon>
        <taxon>Muscomorpha</taxon>
        <taxon>Muscoidea</taxon>
        <taxon>Muscidae</taxon>
        <taxon>Stomoxys</taxon>
    </lineage>
</organism>
<feature type="region of interest" description="Disordered" evidence="1">
    <location>
        <begin position="90"/>
        <end position="132"/>
    </location>
</feature>
<evidence type="ECO:0008006" key="4">
    <source>
        <dbReference type="Google" id="ProtNLM"/>
    </source>
</evidence>
<dbReference type="AlphaFoldDB" id="A0A1I8PP44"/>
<gene>
    <name evidence="2" type="primary">106087734</name>
</gene>
<dbReference type="EnsemblMetazoa" id="SCAU009857-RA">
    <property type="protein sequence ID" value="SCAU009857-PA"/>
    <property type="gene ID" value="SCAU009857"/>
</dbReference>
<sequence>MKFKQKFPENHNYKGYGSCCRQHAGIFYMALAIMIFMNATSEGAINAPTHPNNWKWLEERTNAAAAGGVPATTMLQTLSNNAMRNPIIAQQSSKTSAPQKPTASVTSTSMPANSASNGSHTSTPNLTPAQAMGSCKSSTGTWGDVDPNIFYLCDMQTKQPLTMRCPEGRGYFNGLGYSGCIPFEEWPACVALSAHEQVHICDSEHMQQPWETMNPNKFYICLQETTEPMLLNCGQGKGFLHVRISSAPGSSREEPNDGDSEIVGCANWEKWRSYMQCTDYY</sequence>
<dbReference type="KEGG" id="scac:106087734"/>
<keyword evidence="3" id="KW-1185">Reference proteome</keyword>
<protein>
    <recommendedName>
        <fullName evidence="4">Chitin-binding type-2 domain-containing protein</fullName>
    </recommendedName>
</protein>
<evidence type="ECO:0000313" key="2">
    <source>
        <dbReference type="EnsemblMetazoa" id="SCAU009857-PA"/>
    </source>
</evidence>